<dbReference type="GO" id="GO:0003824">
    <property type="term" value="F:catalytic activity"/>
    <property type="evidence" value="ECO:0007669"/>
    <property type="project" value="InterPro"/>
</dbReference>
<proteinExistence type="predicted"/>
<keyword evidence="3" id="KW-0408">Iron</keyword>
<protein>
    <recommendedName>
        <fullName evidence="5">Radical SAM core domain-containing protein</fullName>
    </recommendedName>
</protein>
<dbReference type="Gene3D" id="3.20.20.70">
    <property type="entry name" value="Aldolase class I"/>
    <property type="match status" value="1"/>
</dbReference>
<sequence>MPKIQSSKHLFMNNFTEEYLSVNKIFNHLDRVKELMDTGDTLPIMMEIDPTNSCIHKCPRCPESGNRFAEASLTLDFMKKAIDQTSPFLKAAVFTGGGEPLYNPNTIEAIKYAASKGLSVALITNGTLINEEKSEAIVRYCEWVRISIDAFDEKDYLQTHGIGEEYLQKVWHNIGLLVEAKKKFNTKCTIGVAYLVSKQNRKNMFKFAEKAKKANVDYCQFRAFHYSDFDFASDLPKTKELEDENFKVIASMQRIVKEEGNFDACLGDYFRTVLAADGYLYPCCFTRGHKEFRLGNLAEDDFLTI</sequence>
<dbReference type="InterPro" id="IPR023885">
    <property type="entry name" value="4Fe4S-binding_SPASM_dom"/>
</dbReference>
<dbReference type="Pfam" id="PF04055">
    <property type="entry name" value="Radical_SAM"/>
    <property type="match status" value="1"/>
</dbReference>
<evidence type="ECO:0000313" key="6">
    <source>
        <dbReference type="EMBL" id="PIQ74807.1"/>
    </source>
</evidence>
<dbReference type="CDD" id="cd01335">
    <property type="entry name" value="Radical_SAM"/>
    <property type="match status" value="1"/>
</dbReference>
<dbReference type="InterPro" id="IPR007197">
    <property type="entry name" value="rSAM"/>
</dbReference>
<dbReference type="AlphaFoldDB" id="A0A2H0KRS2"/>
<dbReference type="InterPro" id="IPR013785">
    <property type="entry name" value="Aldolase_TIM"/>
</dbReference>
<dbReference type="PANTHER" id="PTHR11228">
    <property type="entry name" value="RADICAL SAM DOMAIN PROTEIN"/>
    <property type="match status" value="1"/>
</dbReference>
<dbReference type="SFLD" id="SFLDG01067">
    <property type="entry name" value="SPASM/twitch_domain_containing"/>
    <property type="match status" value="1"/>
</dbReference>
<reference evidence="6 7" key="1">
    <citation type="submission" date="2017-09" db="EMBL/GenBank/DDBJ databases">
        <title>Depth-based differentiation of microbial function through sediment-hosted aquifers and enrichment of novel symbionts in the deep terrestrial subsurface.</title>
        <authorList>
            <person name="Probst A.J."/>
            <person name="Ladd B."/>
            <person name="Jarett J.K."/>
            <person name="Geller-Mcgrath D.E."/>
            <person name="Sieber C.M."/>
            <person name="Emerson J.B."/>
            <person name="Anantharaman K."/>
            <person name="Thomas B.C."/>
            <person name="Malmstrom R."/>
            <person name="Stieglmeier M."/>
            <person name="Klingl A."/>
            <person name="Woyke T."/>
            <person name="Ryan C.M."/>
            <person name="Banfield J.F."/>
        </authorList>
    </citation>
    <scope>NUCLEOTIDE SEQUENCE [LARGE SCALE GENOMIC DNA]</scope>
    <source>
        <strain evidence="6">CG11_big_fil_rev_8_21_14_0_20_44_10</strain>
    </source>
</reference>
<evidence type="ECO:0000256" key="3">
    <source>
        <dbReference type="ARBA" id="ARBA00023004"/>
    </source>
</evidence>
<dbReference type="Pfam" id="PF13186">
    <property type="entry name" value="SPASM"/>
    <property type="match status" value="1"/>
</dbReference>
<dbReference type="GO" id="GO:0046872">
    <property type="term" value="F:metal ion binding"/>
    <property type="evidence" value="ECO:0007669"/>
    <property type="project" value="UniProtKB-KW"/>
</dbReference>
<dbReference type="CDD" id="cd21109">
    <property type="entry name" value="SPASM"/>
    <property type="match status" value="1"/>
</dbReference>
<organism evidence="6 7">
    <name type="scientific">Candidatus Portnoybacteria bacterium CG11_big_fil_rev_8_21_14_0_20_44_10</name>
    <dbReference type="NCBI Taxonomy" id="1974818"/>
    <lineage>
        <taxon>Bacteria</taxon>
        <taxon>Candidatus Portnoyibacteriota</taxon>
    </lineage>
</organism>
<accession>A0A2H0KRS2</accession>
<dbReference type="Proteomes" id="UP000231550">
    <property type="component" value="Unassembled WGS sequence"/>
</dbReference>
<evidence type="ECO:0000256" key="1">
    <source>
        <dbReference type="ARBA" id="ARBA00022691"/>
    </source>
</evidence>
<dbReference type="GO" id="GO:0051536">
    <property type="term" value="F:iron-sulfur cluster binding"/>
    <property type="evidence" value="ECO:0007669"/>
    <property type="project" value="UniProtKB-KW"/>
</dbReference>
<dbReference type="SMART" id="SM00729">
    <property type="entry name" value="Elp3"/>
    <property type="match status" value="1"/>
</dbReference>
<name>A0A2H0KRS2_9BACT</name>
<gene>
    <name evidence="6" type="ORF">COV85_00160</name>
</gene>
<evidence type="ECO:0000256" key="2">
    <source>
        <dbReference type="ARBA" id="ARBA00022723"/>
    </source>
</evidence>
<dbReference type="InterPro" id="IPR006638">
    <property type="entry name" value="Elp3/MiaA/NifB-like_rSAM"/>
</dbReference>
<dbReference type="PANTHER" id="PTHR11228:SF7">
    <property type="entry name" value="PQQA PEPTIDE CYCLASE"/>
    <property type="match status" value="1"/>
</dbReference>
<evidence type="ECO:0000259" key="5">
    <source>
        <dbReference type="PROSITE" id="PS51918"/>
    </source>
</evidence>
<dbReference type="SFLD" id="SFLDS00029">
    <property type="entry name" value="Radical_SAM"/>
    <property type="match status" value="1"/>
</dbReference>
<comment type="caution">
    <text evidence="6">The sequence shown here is derived from an EMBL/GenBank/DDBJ whole genome shotgun (WGS) entry which is preliminary data.</text>
</comment>
<dbReference type="InterPro" id="IPR050377">
    <property type="entry name" value="Radical_SAM_PqqE_MftC-like"/>
</dbReference>
<evidence type="ECO:0000256" key="4">
    <source>
        <dbReference type="ARBA" id="ARBA00023014"/>
    </source>
</evidence>
<feature type="domain" description="Radical SAM core" evidence="5">
    <location>
        <begin position="40"/>
        <end position="263"/>
    </location>
</feature>
<evidence type="ECO:0000313" key="7">
    <source>
        <dbReference type="Proteomes" id="UP000231550"/>
    </source>
</evidence>
<dbReference type="SUPFAM" id="SSF102114">
    <property type="entry name" value="Radical SAM enzymes"/>
    <property type="match status" value="1"/>
</dbReference>
<dbReference type="InterPro" id="IPR058240">
    <property type="entry name" value="rSAM_sf"/>
</dbReference>
<keyword evidence="4" id="KW-0411">Iron-sulfur</keyword>
<keyword evidence="1" id="KW-0949">S-adenosyl-L-methionine</keyword>
<dbReference type="EMBL" id="PCVN01000002">
    <property type="protein sequence ID" value="PIQ74807.1"/>
    <property type="molecule type" value="Genomic_DNA"/>
</dbReference>
<keyword evidence="2" id="KW-0479">Metal-binding</keyword>
<dbReference type="PROSITE" id="PS51918">
    <property type="entry name" value="RADICAL_SAM"/>
    <property type="match status" value="1"/>
</dbReference>